<proteinExistence type="predicted"/>
<evidence type="ECO:0000313" key="1">
    <source>
        <dbReference type="EMBL" id="GAA3720295.1"/>
    </source>
</evidence>
<sequence>MSDEGAAVVEPGVGAVVETVGSNAQPVIISSSETTATSAVVRRVVVAPLPRAMPRL</sequence>
<name>A0ABP7EKI5_9ACTN</name>
<evidence type="ECO:0000313" key="2">
    <source>
        <dbReference type="Proteomes" id="UP001500051"/>
    </source>
</evidence>
<keyword evidence="2" id="KW-1185">Reference proteome</keyword>
<protein>
    <submittedName>
        <fullName evidence="1">Uncharacterized protein</fullName>
    </submittedName>
</protein>
<dbReference type="Proteomes" id="UP001500051">
    <property type="component" value="Unassembled WGS sequence"/>
</dbReference>
<gene>
    <name evidence="1" type="ORF">GCM10022204_45560</name>
</gene>
<organism evidence="1 2">
    <name type="scientific">Microlunatus aurantiacus</name>
    <dbReference type="NCBI Taxonomy" id="446786"/>
    <lineage>
        <taxon>Bacteria</taxon>
        <taxon>Bacillati</taxon>
        <taxon>Actinomycetota</taxon>
        <taxon>Actinomycetes</taxon>
        <taxon>Propionibacteriales</taxon>
        <taxon>Propionibacteriaceae</taxon>
        <taxon>Microlunatus</taxon>
    </lineage>
</organism>
<reference evidence="2" key="1">
    <citation type="journal article" date="2019" name="Int. J. Syst. Evol. Microbiol.">
        <title>The Global Catalogue of Microorganisms (GCM) 10K type strain sequencing project: providing services to taxonomists for standard genome sequencing and annotation.</title>
        <authorList>
            <consortium name="The Broad Institute Genomics Platform"/>
            <consortium name="The Broad Institute Genome Sequencing Center for Infectious Disease"/>
            <person name="Wu L."/>
            <person name="Ma J."/>
        </authorList>
    </citation>
    <scope>NUCLEOTIDE SEQUENCE [LARGE SCALE GENOMIC DNA]</scope>
    <source>
        <strain evidence="2">JCM 16548</strain>
    </source>
</reference>
<accession>A0ABP7EKI5</accession>
<comment type="caution">
    <text evidence="1">The sequence shown here is derived from an EMBL/GenBank/DDBJ whole genome shotgun (WGS) entry which is preliminary data.</text>
</comment>
<dbReference type="EMBL" id="BAAAYX010000035">
    <property type="protein sequence ID" value="GAA3720295.1"/>
    <property type="molecule type" value="Genomic_DNA"/>
</dbReference>